<feature type="domain" description="Aldehyde dehydrogenase" evidence="5">
    <location>
        <begin position="49"/>
        <end position="504"/>
    </location>
</feature>
<organism evidence="6 7">
    <name type="scientific">Corynebacterium pseudodiphtheriticum</name>
    <dbReference type="NCBI Taxonomy" id="37637"/>
    <lineage>
        <taxon>Bacteria</taxon>
        <taxon>Bacillati</taxon>
        <taxon>Actinomycetota</taxon>
        <taxon>Actinomycetes</taxon>
        <taxon>Mycobacteriales</taxon>
        <taxon>Corynebacteriaceae</taxon>
        <taxon>Corynebacterium</taxon>
    </lineage>
</organism>
<dbReference type="GO" id="GO:0036243">
    <property type="term" value="F:succinate-semialdehyde dehydrogenase (NADP+) activity"/>
    <property type="evidence" value="ECO:0007669"/>
    <property type="project" value="UniProtKB-EC"/>
</dbReference>
<dbReference type="InterPro" id="IPR016163">
    <property type="entry name" value="Ald_DH_C"/>
</dbReference>
<evidence type="ECO:0000313" key="7">
    <source>
        <dbReference type="Proteomes" id="UP001224412"/>
    </source>
</evidence>
<gene>
    <name evidence="6" type="ORF">QPX42_03420</name>
</gene>
<dbReference type="Gene3D" id="3.40.309.10">
    <property type="entry name" value="Aldehyde Dehydrogenase, Chain A, domain 2"/>
    <property type="match status" value="1"/>
</dbReference>
<dbReference type="PROSITE" id="PS00687">
    <property type="entry name" value="ALDEHYDE_DEHYDR_GLU"/>
    <property type="match status" value="1"/>
</dbReference>
<accession>A0AAP4BPQ8</accession>
<keyword evidence="2 4" id="KW-0560">Oxidoreductase</keyword>
<dbReference type="FunFam" id="3.40.309.10:FF:000009">
    <property type="entry name" value="Aldehyde dehydrogenase A"/>
    <property type="match status" value="1"/>
</dbReference>
<evidence type="ECO:0000256" key="2">
    <source>
        <dbReference type="ARBA" id="ARBA00023002"/>
    </source>
</evidence>
<dbReference type="InterPro" id="IPR016162">
    <property type="entry name" value="Ald_DH_N"/>
</dbReference>
<dbReference type="EMBL" id="JASNVH010000004">
    <property type="protein sequence ID" value="MDK4306602.1"/>
    <property type="molecule type" value="Genomic_DNA"/>
</dbReference>
<dbReference type="PANTHER" id="PTHR11699">
    <property type="entry name" value="ALDEHYDE DEHYDROGENASE-RELATED"/>
    <property type="match status" value="1"/>
</dbReference>
<dbReference type="EC" id="1.2.1.79" evidence="6"/>
<protein>
    <submittedName>
        <fullName evidence="6">Succinic semialdehyde dehydrogenase</fullName>
        <ecNumber evidence="6">1.2.1.79</ecNumber>
    </submittedName>
</protein>
<dbReference type="AlphaFoldDB" id="A0AAP4BPQ8"/>
<dbReference type="InterPro" id="IPR029510">
    <property type="entry name" value="Ald_DH_CS_GLU"/>
</dbReference>
<dbReference type="RefSeq" id="WP_284589008.1">
    <property type="nucleotide sequence ID" value="NZ_JASNUC010000008.1"/>
</dbReference>
<evidence type="ECO:0000256" key="1">
    <source>
        <dbReference type="ARBA" id="ARBA00009986"/>
    </source>
</evidence>
<evidence type="ECO:0000256" key="3">
    <source>
        <dbReference type="PROSITE-ProRule" id="PRU10007"/>
    </source>
</evidence>
<dbReference type="InterPro" id="IPR015590">
    <property type="entry name" value="Aldehyde_DH_dom"/>
</dbReference>
<evidence type="ECO:0000313" key="6">
    <source>
        <dbReference type="EMBL" id="MDK4306602.1"/>
    </source>
</evidence>
<dbReference type="Proteomes" id="UP001224412">
    <property type="component" value="Unassembled WGS sequence"/>
</dbReference>
<dbReference type="Gene3D" id="3.40.605.10">
    <property type="entry name" value="Aldehyde Dehydrogenase, Chain A, domain 1"/>
    <property type="match status" value="1"/>
</dbReference>
<dbReference type="SUPFAM" id="SSF53720">
    <property type="entry name" value="ALDH-like"/>
    <property type="match status" value="1"/>
</dbReference>
<comment type="caution">
    <text evidence="6">The sequence shown here is derived from an EMBL/GenBank/DDBJ whole genome shotgun (WGS) entry which is preliminary data.</text>
</comment>
<dbReference type="Pfam" id="PF00171">
    <property type="entry name" value="Aldedh"/>
    <property type="match status" value="1"/>
</dbReference>
<evidence type="ECO:0000256" key="4">
    <source>
        <dbReference type="RuleBase" id="RU003345"/>
    </source>
</evidence>
<proteinExistence type="inferred from homology"/>
<comment type="similarity">
    <text evidence="1 4">Belongs to the aldehyde dehydrogenase family.</text>
</comment>
<name>A0AAP4BPQ8_9CORY</name>
<dbReference type="NCBIfam" id="NF006916">
    <property type="entry name" value="PRK09407.1"/>
    <property type="match status" value="1"/>
</dbReference>
<feature type="active site" evidence="3">
    <location>
        <position position="278"/>
    </location>
</feature>
<sequence>MTFQRAVPKRLSLEPLPEKFAEHLRSFAFAGHDSVDMAAPERIDVAAPERIDIESPLLQQPLGWVPKVGADATCAAFRAARAVQPEWHQLGVKNRAKIISKFHDLVFSNRELIMDLVQLETGKARAGAFDEVTDVANNARYYAGQAPKLLRPQKKRGGMPVLTKIYLHHDPKGVVGQISPWNYPFSLGISDAIPALLAGNTVVAKPDSQTPFTSLLIAHLLSVAGLPDGVFTVVVGSGGVVGTAIAENCDFLMFTGSTATGKVLAEQVSKRLVGFSAELGGKNPMIVASDAHLDTAVRAITHACLSNTGQLCVSIERIYVDQDIYQEFCERLADSFRAQKLGGALDWKNQVGSLVSAGQLETVEEFVADAKRAGARVLTGGKPRPDLGKYFYEPTILLDVPDSARLLREEVFGPVVYIQPVANVDDAVAAANGTCYGLNSSIFAAPKTAWKLAPRIHAGSVNINDGYVAGWASIDSPIGGYKESGVSRRHGAEGLYKYTEPKTIAQQRGFPIWGPQWLSQKSWSKVLWRSLSLGKKTGLLR</sequence>
<dbReference type="InterPro" id="IPR016161">
    <property type="entry name" value="Ald_DH/histidinol_DH"/>
</dbReference>
<evidence type="ECO:0000259" key="5">
    <source>
        <dbReference type="Pfam" id="PF00171"/>
    </source>
</evidence>
<reference evidence="6" key="1">
    <citation type="submission" date="2023-05" db="EMBL/GenBank/DDBJ databases">
        <title>Metabolic capabilities are highly conserved among human nasal-associated Corynebacterium species in pangenomic analyses.</title>
        <authorList>
            <person name="Tran T.H."/>
            <person name="Roberts A.Q."/>
            <person name="Escapa I.F."/>
            <person name="Gao W."/>
            <person name="Conlan S."/>
            <person name="Kong H."/>
            <person name="Segre J.A."/>
            <person name="Kelly M.S."/>
            <person name="Lemon K.P."/>
        </authorList>
    </citation>
    <scope>NUCLEOTIDE SEQUENCE</scope>
    <source>
        <strain evidence="6">KPL2773</strain>
    </source>
</reference>